<name>A0A0C2W847_9BACL</name>
<feature type="domain" description="Acyl-CoA dehydrogenase/oxidase N-terminal" evidence="4">
    <location>
        <begin position="7"/>
        <end position="95"/>
    </location>
</feature>
<reference evidence="6 7" key="1">
    <citation type="submission" date="2015-01" db="EMBL/GenBank/DDBJ databases">
        <title>Jeotgalibacillus campisalis genome sequencing.</title>
        <authorList>
            <person name="Goh K.M."/>
            <person name="Chan K.-G."/>
            <person name="Yaakop A.S."/>
            <person name="Ee R."/>
            <person name="Gan H.M."/>
            <person name="Chan C.S."/>
        </authorList>
    </citation>
    <scope>NUCLEOTIDE SEQUENCE [LARGE SCALE GENOMIC DNA]</scope>
    <source>
        <strain evidence="6 7">SF-57</strain>
    </source>
</reference>
<dbReference type="Gene3D" id="1.20.140.10">
    <property type="entry name" value="Butyryl-CoA Dehydrogenase, subunit A, domain 3"/>
    <property type="match status" value="1"/>
</dbReference>
<dbReference type="Gene3D" id="1.10.540.10">
    <property type="entry name" value="Acyl-CoA dehydrogenase/oxidase, N-terminal domain"/>
    <property type="match status" value="1"/>
</dbReference>
<dbReference type="PIRSF" id="PIRSF016578">
    <property type="entry name" value="HsaA"/>
    <property type="match status" value="1"/>
</dbReference>
<dbReference type="PATRIC" id="fig|220754.4.peg.92"/>
<accession>A0A0C2W847</accession>
<evidence type="ECO:0000313" key="7">
    <source>
        <dbReference type="Proteomes" id="UP000031972"/>
    </source>
</evidence>
<dbReference type="GO" id="GO:0050660">
    <property type="term" value="F:flavin adenine dinucleotide binding"/>
    <property type="evidence" value="ECO:0007669"/>
    <property type="project" value="InterPro"/>
</dbReference>
<dbReference type="FunFam" id="2.40.110.10:FF:000020">
    <property type="entry name" value="Putative acyl-CoA dehydrogenase YdbM"/>
    <property type="match status" value="1"/>
</dbReference>
<dbReference type="InterPro" id="IPR046373">
    <property type="entry name" value="Acyl-CoA_Oxase/DH_mid-dom_sf"/>
</dbReference>
<dbReference type="PANTHER" id="PTHR43884:SF25">
    <property type="entry name" value="ACYL-COA DEHYDROGENASE YDBM-RELATED"/>
    <property type="match status" value="1"/>
</dbReference>
<organism evidence="6 7">
    <name type="scientific">Jeotgalibacillus campisalis</name>
    <dbReference type="NCBI Taxonomy" id="220754"/>
    <lineage>
        <taxon>Bacteria</taxon>
        <taxon>Bacillati</taxon>
        <taxon>Bacillota</taxon>
        <taxon>Bacilli</taxon>
        <taxon>Bacillales</taxon>
        <taxon>Caryophanaceae</taxon>
        <taxon>Jeotgalibacillus</taxon>
    </lineage>
</organism>
<dbReference type="AlphaFoldDB" id="A0A0C2W847"/>
<dbReference type="CDD" id="cd00567">
    <property type="entry name" value="ACAD"/>
    <property type="match status" value="1"/>
</dbReference>
<sequence>MYDFIRTDEQRVMAEELKELLPAFKQREPELSKLHSLPAQNIKELINKSYHTLTVPKEFGGQGKGLYSFILAQETIARGSGATALSIGWHGGALLEWSENRHWNAEAVSWLMPKIVNGALINTAATEKGAGSPARGALPMTTATEKDDHWVINGEKSFTSLAPLIDYFLVTATIDGTQNVATFIVPSTEKGVAIKETWDSVGMRGTASHDLVLEEVRVQKNHLLKEHALDQKSSPPGWLLHIPACYIGIAAAAREEAVAFAAGYVPASLGEPIGNLPTIQQQIGEIDIELESARQILYHAALAYEEAADKETVKNLLQSAKVTITNSSISIVDKAMRIVGPSGMSASSPMQQFYNDVRMGIHNPPMEDMVKVSFGSQAIKAHQDKAK</sequence>
<dbReference type="SUPFAM" id="SSF56645">
    <property type="entry name" value="Acyl-CoA dehydrogenase NM domain-like"/>
    <property type="match status" value="1"/>
</dbReference>
<evidence type="ECO:0000259" key="3">
    <source>
        <dbReference type="Pfam" id="PF02770"/>
    </source>
</evidence>
<evidence type="ECO:0000259" key="5">
    <source>
        <dbReference type="Pfam" id="PF08028"/>
    </source>
</evidence>
<evidence type="ECO:0000259" key="4">
    <source>
        <dbReference type="Pfam" id="PF02771"/>
    </source>
</evidence>
<dbReference type="Pfam" id="PF08028">
    <property type="entry name" value="Acyl-CoA_dh_2"/>
    <property type="match status" value="1"/>
</dbReference>
<keyword evidence="1" id="KW-0285">Flavoprotein</keyword>
<dbReference type="InterPro" id="IPR009100">
    <property type="entry name" value="AcylCoA_DH/oxidase_NM_dom_sf"/>
</dbReference>
<gene>
    <name evidence="6" type="ORF">KR50_00900</name>
</gene>
<feature type="domain" description="Acyl-CoA oxidase/dehydrogenase middle" evidence="3">
    <location>
        <begin position="123"/>
        <end position="216"/>
    </location>
</feature>
<keyword evidence="2" id="KW-0560">Oxidoreductase</keyword>
<dbReference type="Gene3D" id="2.40.110.10">
    <property type="entry name" value="Butyryl-CoA Dehydrogenase, subunit A, domain 2"/>
    <property type="match status" value="1"/>
</dbReference>
<dbReference type="EMBL" id="JXRR01000001">
    <property type="protein sequence ID" value="KIL52761.1"/>
    <property type="molecule type" value="Genomic_DNA"/>
</dbReference>
<dbReference type="InterPro" id="IPR013107">
    <property type="entry name" value="Acyl-CoA_DH_C"/>
</dbReference>
<dbReference type="Pfam" id="PF02770">
    <property type="entry name" value="Acyl-CoA_dh_M"/>
    <property type="match status" value="1"/>
</dbReference>
<dbReference type="Pfam" id="PF02771">
    <property type="entry name" value="Acyl-CoA_dh_N"/>
    <property type="match status" value="1"/>
</dbReference>
<dbReference type="OrthoDB" id="9785203at2"/>
<comment type="caution">
    <text evidence="6">The sequence shown here is derived from an EMBL/GenBank/DDBJ whole genome shotgun (WGS) entry which is preliminary data.</text>
</comment>
<feature type="domain" description="Acyl-CoA dehydrogenase C-terminal" evidence="5">
    <location>
        <begin position="243"/>
        <end position="359"/>
    </location>
</feature>
<protein>
    <recommendedName>
        <fullName evidence="8">Acyl-CoA dehydrogenase</fullName>
    </recommendedName>
</protein>
<dbReference type="Proteomes" id="UP000031972">
    <property type="component" value="Unassembled WGS sequence"/>
</dbReference>
<dbReference type="GO" id="GO:0003995">
    <property type="term" value="F:acyl-CoA dehydrogenase activity"/>
    <property type="evidence" value="ECO:0007669"/>
    <property type="project" value="TreeGrafter"/>
</dbReference>
<dbReference type="SUPFAM" id="SSF47203">
    <property type="entry name" value="Acyl-CoA dehydrogenase C-terminal domain-like"/>
    <property type="match status" value="1"/>
</dbReference>
<dbReference type="InterPro" id="IPR037069">
    <property type="entry name" value="AcylCoA_DH/ox_N_sf"/>
</dbReference>
<evidence type="ECO:0008006" key="8">
    <source>
        <dbReference type="Google" id="ProtNLM"/>
    </source>
</evidence>
<evidence type="ECO:0000313" key="6">
    <source>
        <dbReference type="EMBL" id="KIL52761.1"/>
    </source>
</evidence>
<dbReference type="InterPro" id="IPR036250">
    <property type="entry name" value="AcylCo_DH-like_C"/>
</dbReference>
<evidence type="ECO:0000256" key="1">
    <source>
        <dbReference type="ARBA" id="ARBA00022630"/>
    </source>
</evidence>
<dbReference type="InterPro" id="IPR013786">
    <property type="entry name" value="AcylCoA_DH/ox_N"/>
</dbReference>
<keyword evidence="7" id="KW-1185">Reference proteome</keyword>
<evidence type="ECO:0000256" key="2">
    <source>
        <dbReference type="ARBA" id="ARBA00023002"/>
    </source>
</evidence>
<dbReference type="InterPro" id="IPR006091">
    <property type="entry name" value="Acyl-CoA_Oxase/DH_mid-dom"/>
</dbReference>
<dbReference type="RefSeq" id="WP_041053503.1">
    <property type="nucleotide sequence ID" value="NZ_JXRR01000001.1"/>
</dbReference>
<dbReference type="PANTHER" id="PTHR43884">
    <property type="entry name" value="ACYL-COA DEHYDROGENASE"/>
    <property type="match status" value="1"/>
</dbReference>
<proteinExistence type="predicted"/>